<feature type="transmembrane region" description="Helical" evidence="10">
    <location>
        <begin position="200"/>
        <end position="225"/>
    </location>
</feature>
<dbReference type="Pfam" id="PF00375">
    <property type="entry name" value="SDF"/>
    <property type="match status" value="1"/>
</dbReference>
<keyword evidence="7 10" id="KW-1133">Transmembrane helix</keyword>
<keyword evidence="5 10" id="KW-0812">Transmembrane</keyword>
<dbReference type="GO" id="GO:0005886">
    <property type="term" value="C:plasma membrane"/>
    <property type="evidence" value="ECO:0007669"/>
    <property type="project" value="UniProtKB-SubCell"/>
</dbReference>
<keyword evidence="8 10" id="KW-0472">Membrane</keyword>
<keyword evidence="6 10" id="KW-0769">Symport</keyword>
<dbReference type="InterPro" id="IPR036458">
    <property type="entry name" value="Na:dicarbo_symporter_sf"/>
</dbReference>
<evidence type="ECO:0000313" key="13">
    <source>
        <dbReference type="EMBL" id="SOE48806.1"/>
    </source>
</evidence>
<evidence type="ECO:0000256" key="3">
    <source>
        <dbReference type="ARBA" id="ARBA00022448"/>
    </source>
</evidence>
<dbReference type="GO" id="GO:0070778">
    <property type="term" value="P:L-aspartate transmembrane transport"/>
    <property type="evidence" value="ECO:0007669"/>
    <property type="project" value="TreeGrafter"/>
</dbReference>
<keyword evidence="3 10" id="KW-0813">Transport</keyword>
<evidence type="ECO:0000313" key="12">
    <source>
        <dbReference type="EMBL" id="SBT26054.1"/>
    </source>
</evidence>
<organism evidence="12 14">
    <name type="scientific">Orrella dioscoreae</name>
    <dbReference type="NCBI Taxonomy" id="1851544"/>
    <lineage>
        <taxon>Bacteria</taxon>
        <taxon>Pseudomonadati</taxon>
        <taxon>Pseudomonadota</taxon>
        <taxon>Betaproteobacteria</taxon>
        <taxon>Burkholderiales</taxon>
        <taxon>Alcaligenaceae</taxon>
        <taxon>Orrella</taxon>
    </lineage>
</organism>
<keyword evidence="4 10" id="KW-1003">Cell membrane</keyword>
<dbReference type="InterPro" id="IPR001991">
    <property type="entry name" value="Na-dicarboxylate_symporter"/>
</dbReference>
<feature type="transmembrane region" description="Helical" evidence="10">
    <location>
        <begin position="59"/>
        <end position="77"/>
    </location>
</feature>
<dbReference type="HAMAP" id="MF_01300">
    <property type="entry name" value="C4_dicarb_transport"/>
    <property type="match status" value="1"/>
</dbReference>
<evidence type="ECO:0000256" key="8">
    <source>
        <dbReference type="ARBA" id="ARBA00023136"/>
    </source>
</evidence>
<evidence type="ECO:0000256" key="1">
    <source>
        <dbReference type="ARBA" id="ARBA00004651"/>
    </source>
</evidence>
<dbReference type="Proteomes" id="UP000078558">
    <property type="component" value="Chromosome I"/>
</dbReference>
<dbReference type="EMBL" id="FLRC01000025">
    <property type="protein sequence ID" value="SBT26054.1"/>
    <property type="molecule type" value="Genomic_DNA"/>
</dbReference>
<dbReference type="FunFam" id="1.10.3860.10:FF:000001">
    <property type="entry name" value="C4-dicarboxylate transport protein"/>
    <property type="match status" value="1"/>
</dbReference>
<evidence type="ECO:0000256" key="6">
    <source>
        <dbReference type="ARBA" id="ARBA00022847"/>
    </source>
</evidence>
<dbReference type="Gene3D" id="1.10.3860.10">
    <property type="entry name" value="Sodium:dicarboxylate symporter"/>
    <property type="match status" value="1"/>
</dbReference>
<gene>
    <name evidence="10" type="primary">dctA</name>
    <name evidence="12" type="ORF">ODI_00534</name>
    <name evidence="13" type="ORF">ODI_R1660</name>
</gene>
<evidence type="ECO:0000256" key="5">
    <source>
        <dbReference type="ARBA" id="ARBA00022692"/>
    </source>
</evidence>
<dbReference type="NCBIfam" id="NF009587">
    <property type="entry name" value="PRK13027.1"/>
    <property type="match status" value="1"/>
</dbReference>
<reference evidence="13 14" key="2">
    <citation type="submission" date="2017-08" db="EMBL/GenBank/DDBJ databases">
        <authorList>
            <person name="de Groot N.N."/>
        </authorList>
    </citation>
    <scope>NUCLEOTIDE SEQUENCE [LARGE SCALE GENOMIC DNA]</scope>
    <source>
        <strain evidence="13">Orrdi1</strain>
    </source>
</reference>
<keyword evidence="14" id="KW-1185">Reference proteome</keyword>
<dbReference type="PRINTS" id="PR00173">
    <property type="entry name" value="EDTRNSPORT"/>
</dbReference>
<evidence type="ECO:0000256" key="9">
    <source>
        <dbReference type="ARBA" id="ARBA00053346"/>
    </source>
</evidence>
<reference evidence="12 14" key="1">
    <citation type="submission" date="2016-06" db="EMBL/GenBank/DDBJ databases">
        <authorList>
            <person name="Kjaerup R.B."/>
            <person name="Dalgaard T.S."/>
            <person name="Juul-Madsen H.R."/>
        </authorList>
    </citation>
    <scope>NUCLEOTIDE SEQUENCE [LARGE SCALE GENOMIC DNA]</scope>
    <source>
        <strain evidence="12">Orrdi1</strain>
    </source>
</reference>
<sequence length="455" mass="47706">MIDAPNAAATPARKLKFYQLLYVQVLVAIVIGVLLGHFHPDLGASMKPLGDAFIKLVKMIIAPVIFLTVVTGIAGMSDMQKVGRVAGKAMGYFLVFSTLALIVGLIVANVVQPGHGLHIDPASLDTKAVSTYVEKAHDSTLVGFLMNIIPTTIYSPFNSGDILQVLFVAVLFGIALALVGERGKPVLDFFHAITAPVFKLVAILMKAAPVGAFGAMAFTIGKYGISSVVNLAMLVGTFYLTSLLFVLVVLGAVARYNGFSILKLIRYIREELLLVLGTSSSEAALPTLMQKLERAGCGKSVVGLVVPTGYSFNLDGTNIYMTMAALFIAQACDIPLSLTDQVLLLLVAMISSKGAAGVTGAGFITLAATLSVVPAVPVAGMALILGVDRFMSECRALTNLTGNAVASIVVARWENELDREQLDRAMAGDLPAVPAPEASPAPAHAAPVSLAPQRA</sequence>
<evidence type="ECO:0000256" key="10">
    <source>
        <dbReference type="HAMAP-Rule" id="MF_01300"/>
    </source>
</evidence>
<feature type="transmembrane region" description="Helical" evidence="10">
    <location>
        <begin position="231"/>
        <end position="254"/>
    </location>
</feature>
<evidence type="ECO:0000313" key="14">
    <source>
        <dbReference type="Proteomes" id="UP000078558"/>
    </source>
</evidence>
<dbReference type="InterPro" id="IPR023954">
    <property type="entry name" value="C4_dicarb_transport"/>
</dbReference>
<dbReference type="KEGG" id="odi:ODI_R1660"/>
<dbReference type="PROSITE" id="PS00713">
    <property type="entry name" value="NA_DICARBOXYL_SYMP_1"/>
    <property type="match status" value="1"/>
</dbReference>
<evidence type="ECO:0000256" key="11">
    <source>
        <dbReference type="SAM" id="MobiDB-lite"/>
    </source>
</evidence>
<evidence type="ECO:0000256" key="7">
    <source>
        <dbReference type="ARBA" id="ARBA00022989"/>
    </source>
</evidence>
<dbReference type="AlphaFoldDB" id="A0A1C3K3M7"/>
<dbReference type="STRING" id="1851544.ODI_00534"/>
<dbReference type="EMBL" id="LT907988">
    <property type="protein sequence ID" value="SOE48806.1"/>
    <property type="molecule type" value="Genomic_DNA"/>
</dbReference>
<dbReference type="PROSITE" id="PS00714">
    <property type="entry name" value="NA_DICARBOXYL_SYMP_2"/>
    <property type="match status" value="1"/>
</dbReference>
<feature type="transmembrane region" description="Helical" evidence="10">
    <location>
        <begin position="162"/>
        <end position="179"/>
    </location>
</feature>
<evidence type="ECO:0000256" key="4">
    <source>
        <dbReference type="ARBA" id="ARBA00022475"/>
    </source>
</evidence>
<dbReference type="PANTHER" id="PTHR42865:SF1">
    <property type="entry name" value="AEROBIC C4-DICARBOXYLATE TRANSPORT PROTEIN"/>
    <property type="match status" value="1"/>
</dbReference>
<feature type="compositionally biased region" description="Low complexity" evidence="11">
    <location>
        <begin position="440"/>
        <end position="455"/>
    </location>
</feature>
<feature type="region of interest" description="Disordered" evidence="11">
    <location>
        <begin position="430"/>
        <end position="455"/>
    </location>
</feature>
<dbReference type="InterPro" id="IPR018107">
    <property type="entry name" value="Na-dicarboxylate_symporter_CS"/>
</dbReference>
<dbReference type="GO" id="GO:0015141">
    <property type="term" value="F:succinate transmembrane transporter activity"/>
    <property type="evidence" value="ECO:0007669"/>
    <property type="project" value="TreeGrafter"/>
</dbReference>
<proteinExistence type="inferred from homology"/>
<evidence type="ECO:0000256" key="2">
    <source>
        <dbReference type="ARBA" id="ARBA00006148"/>
    </source>
</evidence>
<comment type="function">
    <text evidence="10">Responsible for the transport of dicarboxylates such as succinate, fumarate, and malate across the membrane.</text>
</comment>
<protein>
    <recommendedName>
        <fullName evidence="10">C4-dicarboxylate transport protein</fullName>
    </recommendedName>
</protein>
<feature type="transmembrane region" description="Helical" evidence="10">
    <location>
        <begin position="358"/>
        <end position="385"/>
    </location>
</feature>
<dbReference type="OrthoDB" id="9766690at2"/>
<dbReference type="PANTHER" id="PTHR42865">
    <property type="entry name" value="PROTON/GLUTAMATE-ASPARTATE SYMPORTER"/>
    <property type="match status" value="1"/>
</dbReference>
<feature type="transmembrane region" description="Helical" evidence="10">
    <location>
        <begin position="20"/>
        <end position="39"/>
    </location>
</feature>
<feature type="transmembrane region" description="Helical" evidence="10">
    <location>
        <begin position="319"/>
        <end position="338"/>
    </location>
</feature>
<comment type="function">
    <text evidence="9">Responsible for the transport of dicarboxylates such as succinate, fumarate, and malate from the periplasm across the membrane.</text>
</comment>
<accession>A0A1C3K3M7</accession>
<dbReference type="SUPFAM" id="SSF118215">
    <property type="entry name" value="Proton glutamate symport protein"/>
    <property type="match status" value="1"/>
</dbReference>
<comment type="subcellular location">
    <subcellularLocation>
        <location evidence="1 10">Cell membrane</location>
        <topology evidence="1 10">Multi-pass membrane protein</topology>
    </subcellularLocation>
</comment>
<dbReference type="GO" id="GO:0015138">
    <property type="term" value="F:fumarate transmembrane transporter activity"/>
    <property type="evidence" value="ECO:0007669"/>
    <property type="project" value="TreeGrafter"/>
</dbReference>
<comment type="similarity">
    <text evidence="2 10">Belongs to the dicarboxylate/amino acid:cation symporter (DAACS) (TC 2.A.23) family.</text>
</comment>
<name>A0A1C3K3M7_9BURK</name>
<dbReference type="GO" id="GO:0015366">
    <property type="term" value="F:malate:proton symporter activity"/>
    <property type="evidence" value="ECO:0007669"/>
    <property type="project" value="TreeGrafter"/>
</dbReference>
<feature type="transmembrane region" description="Helical" evidence="10">
    <location>
        <begin position="89"/>
        <end position="111"/>
    </location>
</feature>
<dbReference type="RefSeq" id="WP_067755136.1">
    <property type="nucleotide sequence ID" value="NZ_LT907988.1"/>
</dbReference>
<dbReference type="NCBIfam" id="NF002461">
    <property type="entry name" value="PRK01663.1"/>
    <property type="match status" value="1"/>
</dbReference>